<dbReference type="GO" id="GO:0008270">
    <property type="term" value="F:zinc ion binding"/>
    <property type="evidence" value="ECO:0007669"/>
    <property type="project" value="InterPro"/>
</dbReference>
<feature type="compositionally biased region" description="Acidic residues" evidence="3">
    <location>
        <begin position="516"/>
        <end position="528"/>
    </location>
</feature>
<dbReference type="InterPro" id="IPR012935">
    <property type="entry name" value="NuBaID_N"/>
</dbReference>
<dbReference type="PANTHER" id="PTHR15835:SF6">
    <property type="entry name" value="ZINC FINGER C3HC-TYPE PROTEIN 1"/>
    <property type="match status" value="1"/>
</dbReference>
<gene>
    <name evidence="5" type="ORF">POVCU1_071830</name>
</gene>
<feature type="domain" description="C3HC-type" evidence="4">
    <location>
        <begin position="42"/>
        <end position="158"/>
    </location>
</feature>
<sequence>MEKQPEKSYAEEKNPGELINVGKSFLNEEPNDFAKYVKKYLYDEVSYANRVNTFSVWVNKPPHLCSLILARNGFVCKNENAIKCEMCGCKYVYKIGTYSIYTKINNLSLLHKDNCPWKKHIMHLSFFKLDNISLTRSEILKEYEKNTTILKNVLNKIPLINIKGIIHDLILIIKKHLRNDKSKENFLIFNSQVQFFKKHFVEIFLYNDDVIQDGINFVKKNFKELQNCIVDLKYLENLNFDIFDIKNYINILSGVNSSELLSNDLREDINMYLKIVCKMRDYDYFNVCIFKAISLFGWTCKENSTDLDSSRYIIVCKYCCREVNICHYSHFDRNTKEMVLFKDVNPVHEKEVRGYLTNSDRDRSIGGDDSKGVDAVQRLIDMVIGQSNKAEKGESKKGESKKGEVEKDEVEKDEVEKDEVEKDEMEKDEVEKDEVEKDEVEKDEMEKDEVEKDEVEKDEMEKDEVEKDEVEKDEMEKDEVEKDEMEKDEVEKDEMEKGEMEKGEAEKGEAEKGEVEKDEVEKDEVEKDEMEKGEAEKGEVKYDQASGNKEGLAFRWKLKDLFLSKKNYDNIKDGKDENSTPRENSLDESPVSKKETKLIEKKLYMNKTFEENSLSKTFLDICTHVENEPYFLKTVYDYYVLEDSHMTHSSEKDTNEEKDKKLYAIRPFNTVENHRLYLKWYFPRYADEKATNVQHPRGGIHRETIQLEKVQRCKRRCSANNCAERLQLNSEKGNKIERLRTKVQCPGGNDPLLLYL</sequence>
<reference evidence="6" key="1">
    <citation type="submission" date="2016-05" db="EMBL/GenBank/DDBJ databases">
        <authorList>
            <person name="Naeem Raeece"/>
        </authorList>
    </citation>
    <scope>NUCLEOTIDE SEQUENCE [LARGE SCALE GENOMIC DNA]</scope>
</reference>
<protein>
    <submittedName>
        <fullName evidence="5">Zinc finger protein, putative</fullName>
    </submittedName>
</protein>
<feature type="compositionally biased region" description="Basic and acidic residues" evidence="3">
    <location>
        <begin position="529"/>
        <end position="542"/>
    </location>
</feature>
<feature type="compositionally biased region" description="Basic and acidic residues" evidence="3">
    <location>
        <begin position="569"/>
        <end position="580"/>
    </location>
</feature>
<name>A0A1A8XBF6_PLAOA</name>
<dbReference type="EMBL" id="FLQV01002967">
    <property type="protein sequence ID" value="SBT02000.1"/>
    <property type="molecule type" value="Genomic_DNA"/>
</dbReference>
<dbReference type="AlphaFoldDB" id="A0A1A8XBF6"/>
<evidence type="ECO:0000313" key="6">
    <source>
        <dbReference type="Proteomes" id="UP000078546"/>
    </source>
</evidence>
<feature type="compositionally biased region" description="Basic and acidic residues" evidence="3">
    <location>
        <begin position="389"/>
        <end position="405"/>
    </location>
</feature>
<dbReference type="PANTHER" id="PTHR15835">
    <property type="entry name" value="NUCLEAR-INTERACTING PARTNER OF ALK"/>
    <property type="match status" value="1"/>
</dbReference>
<feature type="compositionally biased region" description="Basic and acidic residues" evidence="3">
    <location>
        <begin position="494"/>
        <end position="515"/>
    </location>
</feature>
<dbReference type="SUPFAM" id="SSF57924">
    <property type="entry name" value="Inhibitor of apoptosis (IAP) repeat"/>
    <property type="match status" value="1"/>
</dbReference>
<organism evidence="5 6">
    <name type="scientific">Plasmodium ovale curtisi</name>
    <dbReference type="NCBI Taxonomy" id="864141"/>
    <lineage>
        <taxon>Eukaryota</taxon>
        <taxon>Sar</taxon>
        <taxon>Alveolata</taxon>
        <taxon>Apicomplexa</taxon>
        <taxon>Aconoidasida</taxon>
        <taxon>Haemosporida</taxon>
        <taxon>Plasmodiidae</taxon>
        <taxon>Plasmodium</taxon>
        <taxon>Plasmodium (Plasmodium)</taxon>
    </lineage>
</organism>
<evidence type="ECO:0000256" key="1">
    <source>
        <dbReference type="ARBA" id="ARBA00004123"/>
    </source>
</evidence>
<dbReference type="GO" id="GO:0005634">
    <property type="term" value="C:nucleus"/>
    <property type="evidence" value="ECO:0007669"/>
    <property type="project" value="UniProtKB-SubCell"/>
</dbReference>
<proteinExistence type="predicted"/>
<evidence type="ECO:0000259" key="4">
    <source>
        <dbReference type="Pfam" id="PF07967"/>
    </source>
</evidence>
<evidence type="ECO:0000256" key="2">
    <source>
        <dbReference type="ARBA" id="ARBA00023242"/>
    </source>
</evidence>
<dbReference type="Pfam" id="PF07967">
    <property type="entry name" value="zf-C3HC"/>
    <property type="match status" value="1"/>
</dbReference>
<feature type="region of interest" description="Disordered" evidence="3">
    <location>
        <begin position="384"/>
        <end position="545"/>
    </location>
</feature>
<keyword evidence="2" id="KW-0539">Nucleus</keyword>
<accession>A0A1A8XBF6</accession>
<evidence type="ECO:0000256" key="3">
    <source>
        <dbReference type="SAM" id="MobiDB-lite"/>
    </source>
</evidence>
<evidence type="ECO:0000313" key="5">
    <source>
        <dbReference type="EMBL" id="SBT02000.1"/>
    </source>
</evidence>
<comment type="subcellular location">
    <subcellularLocation>
        <location evidence="1">Nucleus</location>
    </subcellularLocation>
</comment>
<feature type="region of interest" description="Disordered" evidence="3">
    <location>
        <begin position="569"/>
        <end position="593"/>
    </location>
</feature>
<dbReference type="Proteomes" id="UP000078546">
    <property type="component" value="Unassembled WGS sequence"/>
</dbReference>
<feature type="compositionally biased region" description="Acidic residues" evidence="3">
    <location>
        <begin position="406"/>
        <end position="493"/>
    </location>
</feature>